<evidence type="ECO:0000313" key="9">
    <source>
        <dbReference type="EMBL" id="VDL67536.1"/>
    </source>
</evidence>
<comment type="similarity">
    <text evidence="2">Belongs to the ABC transporter superfamily. ABCB family. Multidrug resistance exporter (TC 3.A.1.201) subfamily.</text>
</comment>
<dbReference type="InterPro" id="IPR003439">
    <property type="entry name" value="ABC_transporter-like_ATP-bd"/>
</dbReference>
<evidence type="ECO:0000256" key="5">
    <source>
        <dbReference type="ARBA" id="ARBA00022840"/>
    </source>
</evidence>
<dbReference type="AlphaFoldDB" id="A0A0N4XN45"/>
<keyword evidence="6" id="KW-1133">Transmembrane helix</keyword>
<dbReference type="SMART" id="SM00382">
    <property type="entry name" value="AAA"/>
    <property type="match status" value="1"/>
</dbReference>
<feature type="domain" description="ABC transporter" evidence="8">
    <location>
        <begin position="25"/>
        <end position="261"/>
    </location>
</feature>
<proteinExistence type="inferred from homology"/>
<comment type="subcellular location">
    <subcellularLocation>
        <location evidence="1">Membrane</location>
        <topology evidence="1">Multi-pass membrane protein</topology>
    </subcellularLocation>
</comment>
<dbReference type="Gene3D" id="3.40.50.300">
    <property type="entry name" value="P-loop containing nucleotide triphosphate hydrolases"/>
    <property type="match status" value="1"/>
</dbReference>
<dbReference type="GO" id="GO:0015421">
    <property type="term" value="F:ABC-type oligopeptide transporter activity"/>
    <property type="evidence" value="ECO:0007669"/>
    <property type="project" value="TreeGrafter"/>
</dbReference>
<keyword evidence="7" id="KW-0472">Membrane</keyword>
<reference evidence="9 10" key="2">
    <citation type="submission" date="2018-11" db="EMBL/GenBank/DDBJ databases">
        <authorList>
            <consortium name="Pathogen Informatics"/>
        </authorList>
    </citation>
    <scope>NUCLEOTIDE SEQUENCE [LARGE SCALE GENOMIC DNA]</scope>
</reference>
<keyword evidence="3" id="KW-0812">Transmembrane</keyword>
<gene>
    <name evidence="9" type="ORF">NBR_LOCUS3947</name>
</gene>
<dbReference type="GO" id="GO:0005524">
    <property type="term" value="F:ATP binding"/>
    <property type="evidence" value="ECO:0007669"/>
    <property type="project" value="UniProtKB-KW"/>
</dbReference>
<evidence type="ECO:0000256" key="2">
    <source>
        <dbReference type="ARBA" id="ARBA00007577"/>
    </source>
</evidence>
<dbReference type="GO" id="GO:0016887">
    <property type="term" value="F:ATP hydrolysis activity"/>
    <property type="evidence" value="ECO:0007669"/>
    <property type="project" value="InterPro"/>
</dbReference>
<evidence type="ECO:0000256" key="3">
    <source>
        <dbReference type="ARBA" id="ARBA00022692"/>
    </source>
</evidence>
<keyword evidence="5" id="KW-0067">ATP-binding</keyword>
<dbReference type="PROSITE" id="PS00211">
    <property type="entry name" value="ABC_TRANSPORTER_1"/>
    <property type="match status" value="1"/>
</dbReference>
<reference evidence="11" key="1">
    <citation type="submission" date="2017-02" db="UniProtKB">
        <authorList>
            <consortium name="WormBaseParasite"/>
        </authorList>
    </citation>
    <scope>IDENTIFICATION</scope>
</reference>
<dbReference type="EMBL" id="UYSL01006584">
    <property type="protein sequence ID" value="VDL67536.1"/>
    <property type="molecule type" value="Genomic_DNA"/>
</dbReference>
<evidence type="ECO:0000259" key="8">
    <source>
        <dbReference type="PROSITE" id="PS50893"/>
    </source>
</evidence>
<organism evidence="11">
    <name type="scientific">Nippostrongylus brasiliensis</name>
    <name type="common">Rat hookworm</name>
    <dbReference type="NCBI Taxonomy" id="27835"/>
    <lineage>
        <taxon>Eukaryota</taxon>
        <taxon>Metazoa</taxon>
        <taxon>Ecdysozoa</taxon>
        <taxon>Nematoda</taxon>
        <taxon>Chromadorea</taxon>
        <taxon>Rhabditida</taxon>
        <taxon>Rhabditina</taxon>
        <taxon>Rhabditomorpha</taxon>
        <taxon>Strongyloidea</taxon>
        <taxon>Heligmosomidae</taxon>
        <taxon>Nippostrongylus</taxon>
    </lineage>
</organism>
<dbReference type="InterPro" id="IPR027417">
    <property type="entry name" value="P-loop_NTPase"/>
</dbReference>
<accession>A0A0N4XN45</accession>
<keyword evidence="4" id="KW-0547">Nucleotide-binding</keyword>
<dbReference type="GO" id="GO:0005743">
    <property type="term" value="C:mitochondrial inner membrane"/>
    <property type="evidence" value="ECO:0007669"/>
    <property type="project" value="TreeGrafter"/>
</dbReference>
<dbReference type="InterPro" id="IPR017871">
    <property type="entry name" value="ABC_transporter-like_CS"/>
</dbReference>
<dbReference type="Gene3D" id="1.20.1560.10">
    <property type="entry name" value="ABC transporter type 1, transmembrane domain"/>
    <property type="match status" value="1"/>
</dbReference>
<dbReference type="Pfam" id="PF00005">
    <property type="entry name" value="ABC_tran"/>
    <property type="match status" value="1"/>
</dbReference>
<dbReference type="InterPro" id="IPR003593">
    <property type="entry name" value="AAA+_ATPase"/>
</dbReference>
<evidence type="ECO:0000313" key="10">
    <source>
        <dbReference type="Proteomes" id="UP000271162"/>
    </source>
</evidence>
<evidence type="ECO:0000256" key="6">
    <source>
        <dbReference type="ARBA" id="ARBA00022989"/>
    </source>
</evidence>
<dbReference type="STRING" id="27835.A0A0N4XN45"/>
<dbReference type="InterPro" id="IPR039421">
    <property type="entry name" value="Type_1_exporter"/>
</dbReference>
<dbReference type="SUPFAM" id="SSF52540">
    <property type="entry name" value="P-loop containing nucleoside triphosphate hydrolases"/>
    <property type="match status" value="1"/>
</dbReference>
<dbReference type="OMA" id="ERDRAHI"/>
<evidence type="ECO:0000256" key="1">
    <source>
        <dbReference type="ARBA" id="ARBA00004141"/>
    </source>
</evidence>
<sequence length="270" mass="29754">MSGNVPEIDTLQTDGFSPEEFVGCLTFSNIHFSYPTRPTVKILDGISYEVNPGEMVALVGHSGCGKSTMIGLLLRYYEQSAGVVALDGIPLRDYNVSWLRSVIGVVQQEPVIFCATVAENIRMGDDSFTDEELEEACRMANALEFIGKLSEGFDTVIGEGAVQLSGGQKQRIAIARALIRKPQILLLDEATSALDTESEHAVQQALDKARQNRTTISIAHRLSTVRDADKIIVFEEGHIVEQGEQVERRICDSGPIRIRHAFVFIHNSFD</sequence>
<dbReference type="CDD" id="cd03249">
    <property type="entry name" value="ABC_MTABC3_MDL1_MDL2"/>
    <property type="match status" value="1"/>
</dbReference>
<evidence type="ECO:0000256" key="4">
    <source>
        <dbReference type="ARBA" id="ARBA00022741"/>
    </source>
</evidence>
<dbReference type="WBParaSite" id="NBR_0000394701-mRNA-1">
    <property type="protein sequence ID" value="NBR_0000394701-mRNA-1"/>
    <property type="gene ID" value="NBR_0000394701"/>
</dbReference>
<dbReference type="InterPro" id="IPR036640">
    <property type="entry name" value="ABC1_TM_sf"/>
</dbReference>
<name>A0A0N4XN45_NIPBR</name>
<dbReference type="PROSITE" id="PS50893">
    <property type="entry name" value="ABC_TRANSPORTER_2"/>
    <property type="match status" value="1"/>
</dbReference>
<dbReference type="PANTHER" id="PTHR43394:SF27">
    <property type="entry name" value="ATP-DEPENDENT TRANSLOCASE ABCB1-LIKE"/>
    <property type="match status" value="1"/>
</dbReference>
<dbReference type="Proteomes" id="UP000271162">
    <property type="component" value="Unassembled WGS sequence"/>
</dbReference>
<evidence type="ECO:0000313" key="11">
    <source>
        <dbReference type="WBParaSite" id="NBR_0000394701-mRNA-1"/>
    </source>
</evidence>
<dbReference type="GO" id="GO:0090374">
    <property type="term" value="P:oligopeptide export from mitochondrion"/>
    <property type="evidence" value="ECO:0007669"/>
    <property type="project" value="TreeGrafter"/>
</dbReference>
<keyword evidence="10" id="KW-1185">Reference proteome</keyword>
<dbReference type="PANTHER" id="PTHR43394">
    <property type="entry name" value="ATP-DEPENDENT PERMEASE MDL1, MITOCHONDRIAL"/>
    <property type="match status" value="1"/>
</dbReference>
<dbReference type="FunFam" id="3.40.50.300:FF:001797">
    <property type="entry name" value="ABC transporter, putative"/>
    <property type="match status" value="1"/>
</dbReference>
<protein>
    <submittedName>
        <fullName evidence="11">ABC transporter domain-containing protein</fullName>
    </submittedName>
</protein>
<evidence type="ECO:0000256" key="7">
    <source>
        <dbReference type="ARBA" id="ARBA00023136"/>
    </source>
</evidence>